<gene>
    <name evidence="1" type="ORF">PXEA_LOCUS13785</name>
</gene>
<organism evidence="1 2">
    <name type="scientific">Protopolystoma xenopodis</name>
    <dbReference type="NCBI Taxonomy" id="117903"/>
    <lineage>
        <taxon>Eukaryota</taxon>
        <taxon>Metazoa</taxon>
        <taxon>Spiralia</taxon>
        <taxon>Lophotrochozoa</taxon>
        <taxon>Platyhelminthes</taxon>
        <taxon>Monogenea</taxon>
        <taxon>Polyopisthocotylea</taxon>
        <taxon>Polystomatidea</taxon>
        <taxon>Polystomatidae</taxon>
        <taxon>Protopolystoma</taxon>
    </lineage>
</organism>
<proteinExistence type="predicted"/>
<dbReference type="Proteomes" id="UP000784294">
    <property type="component" value="Unassembled WGS sequence"/>
</dbReference>
<protein>
    <submittedName>
        <fullName evidence="1">Uncharacterized protein</fullName>
    </submittedName>
</protein>
<accession>A0A448WU75</accession>
<name>A0A448WU75_9PLAT</name>
<evidence type="ECO:0000313" key="1">
    <source>
        <dbReference type="EMBL" id="VEL20345.1"/>
    </source>
</evidence>
<sequence>MKFSSLIILANLVDKDPNNQPSLDHLASSHVIPASAANESTSSSIASSLLSPPSPSLVSPPNMWTRQDLIEFKTTLAEDSDSVMMIGSGEMITVSILLNYVLSIDSRKSIHPVILKRLKKWKTSIFTRLTSKSLFDTCLSPSDP</sequence>
<comment type="caution">
    <text evidence="1">The sequence shown here is derived from an EMBL/GenBank/DDBJ whole genome shotgun (WGS) entry which is preliminary data.</text>
</comment>
<evidence type="ECO:0000313" key="2">
    <source>
        <dbReference type="Proteomes" id="UP000784294"/>
    </source>
</evidence>
<keyword evidence="2" id="KW-1185">Reference proteome</keyword>
<dbReference type="EMBL" id="CAAALY010046013">
    <property type="protein sequence ID" value="VEL20345.1"/>
    <property type="molecule type" value="Genomic_DNA"/>
</dbReference>
<dbReference type="AlphaFoldDB" id="A0A448WU75"/>
<reference evidence="1" key="1">
    <citation type="submission" date="2018-11" db="EMBL/GenBank/DDBJ databases">
        <authorList>
            <consortium name="Pathogen Informatics"/>
        </authorList>
    </citation>
    <scope>NUCLEOTIDE SEQUENCE</scope>
</reference>